<organism evidence="1">
    <name type="scientific">mine drainage metagenome</name>
    <dbReference type="NCBI Taxonomy" id="410659"/>
    <lineage>
        <taxon>unclassified sequences</taxon>
        <taxon>metagenomes</taxon>
        <taxon>ecological metagenomes</taxon>
    </lineage>
</organism>
<name>A0A3P3ZR04_9ZZZZ</name>
<sequence length="155" mass="16816">MSAPILRPALVGLALLMAAPLMAQANDSYPDELKLEHPAQREIANKPGLELEAMQAACPVSMLNASPGNAAKNIHERILRTMDGVIIETDADLTGVPFGTGTTTIPATYRCEYRDGQLVLGIWSKGLIGKWTLFQSPRLTQSELGTPWPDYLKSN</sequence>
<reference evidence="1" key="1">
    <citation type="submission" date="2018-10" db="EMBL/GenBank/DDBJ databases">
        <authorList>
            <person name="Plewniak F."/>
        </authorList>
    </citation>
    <scope>NUCLEOTIDE SEQUENCE</scope>
</reference>
<gene>
    <name evidence="1" type="ORF">CARN8_5260016</name>
</gene>
<accession>A0A3P3ZR04</accession>
<protein>
    <submittedName>
        <fullName evidence="1">Uncharacterized protein</fullName>
    </submittedName>
</protein>
<dbReference type="AlphaFoldDB" id="A0A3P3ZR04"/>
<proteinExistence type="predicted"/>
<evidence type="ECO:0000313" key="1">
    <source>
        <dbReference type="EMBL" id="VAY89109.1"/>
    </source>
</evidence>
<dbReference type="EMBL" id="UOYP01000475">
    <property type="protein sequence ID" value="VAY89109.1"/>
    <property type="molecule type" value="Genomic_DNA"/>
</dbReference>